<accession>A0A6B0YVQ3</accession>
<keyword evidence="2" id="KW-0503">Monooxygenase</keyword>
<dbReference type="InterPro" id="IPR007138">
    <property type="entry name" value="ABM_dom"/>
</dbReference>
<sequence>MVVVMNRIAVKPDFADAFEDRFKDRAALVDRMPGFVSFRLLRPATEGAPFVVETHWECREDFEQWTKSDEFQQGHARAGRLPREAFAGHPKLEIFEIVQSAQRGEILDLPESG</sequence>
<gene>
    <name evidence="2" type="ORF">F4Y42_08425</name>
</gene>
<name>A0A6B0YVQ3_9CHLR</name>
<evidence type="ECO:0000313" key="2">
    <source>
        <dbReference type="EMBL" id="MXY93458.1"/>
    </source>
</evidence>
<reference evidence="2" key="1">
    <citation type="submission" date="2019-09" db="EMBL/GenBank/DDBJ databases">
        <title>Characterisation of the sponge microbiome using genome-centric metagenomics.</title>
        <authorList>
            <person name="Engelberts J.P."/>
            <person name="Robbins S.J."/>
            <person name="De Goeij J.M."/>
            <person name="Aranda M."/>
            <person name="Bell S.C."/>
            <person name="Webster N.S."/>
        </authorList>
    </citation>
    <scope>NUCLEOTIDE SEQUENCE</scope>
    <source>
        <strain evidence="2">SB0664_bin_27</strain>
    </source>
</reference>
<evidence type="ECO:0000259" key="1">
    <source>
        <dbReference type="PROSITE" id="PS51725"/>
    </source>
</evidence>
<dbReference type="AlphaFoldDB" id="A0A6B0YVQ3"/>
<proteinExistence type="predicted"/>
<organism evidence="2">
    <name type="scientific">Caldilineaceae bacterium SB0664_bin_27</name>
    <dbReference type="NCBI Taxonomy" id="2605260"/>
    <lineage>
        <taxon>Bacteria</taxon>
        <taxon>Bacillati</taxon>
        <taxon>Chloroflexota</taxon>
        <taxon>Caldilineae</taxon>
        <taxon>Caldilineales</taxon>
        <taxon>Caldilineaceae</taxon>
    </lineage>
</organism>
<dbReference type="InterPro" id="IPR011008">
    <property type="entry name" value="Dimeric_a/b-barrel"/>
</dbReference>
<protein>
    <submittedName>
        <fullName evidence="2">Antibiotic biosynthesis monooxygenase</fullName>
    </submittedName>
</protein>
<dbReference type="Gene3D" id="3.30.70.100">
    <property type="match status" value="1"/>
</dbReference>
<dbReference type="SUPFAM" id="SSF54909">
    <property type="entry name" value="Dimeric alpha+beta barrel"/>
    <property type="match status" value="1"/>
</dbReference>
<dbReference type="InterPro" id="IPR050404">
    <property type="entry name" value="Heme-degrading_MO"/>
</dbReference>
<dbReference type="PROSITE" id="PS51725">
    <property type="entry name" value="ABM"/>
    <property type="match status" value="1"/>
</dbReference>
<dbReference type="EMBL" id="VXRG01000068">
    <property type="protein sequence ID" value="MXY93458.1"/>
    <property type="molecule type" value="Genomic_DNA"/>
</dbReference>
<dbReference type="PANTHER" id="PTHR34474:SF2">
    <property type="entry name" value="SIGNAL TRANSDUCTION PROTEIN TRAP"/>
    <property type="match status" value="1"/>
</dbReference>
<keyword evidence="2" id="KW-0560">Oxidoreductase</keyword>
<dbReference type="GO" id="GO:0004497">
    <property type="term" value="F:monooxygenase activity"/>
    <property type="evidence" value="ECO:0007669"/>
    <property type="project" value="UniProtKB-KW"/>
</dbReference>
<dbReference type="Pfam" id="PF03992">
    <property type="entry name" value="ABM"/>
    <property type="match status" value="1"/>
</dbReference>
<feature type="domain" description="ABM" evidence="1">
    <location>
        <begin position="2"/>
        <end position="95"/>
    </location>
</feature>
<comment type="caution">
    <text evidence="2">The sequence shown here is derived from an EMBL/GenBank/DDBJ whole genome shotgun (WGS) entry which is preliminary data.</text>
</comment>
<dbReference type="PANTHER" id="PTHR34474">
    <property type="entry name" value="SIGNAL TRANSDUCTION PROTEIN TRAP"/>
    <property type="match status" value="1"/>
</dbReference>